<evidence type="ECO:0000256" key="1">
    <source>
        <dbReference type="SAM" id="SignalP"/>
    </source>
</evidence>
<sequence length="169" mass="17302">MLARFLLAAVLAFAPGAAWAQPSSLYAPLTAADAVTVMPAPATSAPPATGTDSVEGSSVRYARADHTHATSVQRARMTVAPAGQPVRWTFAKPYEAGITPVVTCTAQNVASATRPYVVNTVGDPTATYADLVVYQATAPNLSIGNLSLTLFGPAPSGTTVNCQAAKPTQ</sequence>
<dbReference type="EMBL" id="JACHOP010000017">
    <property type="protein sequence ID" value="MBB5758854.1"/>
    <property type="molecule type" value="Genomic_DNA"/>
</dbReference>
<dbReference type="Proteomes" id="UP000583454">
    <property type="component" value="Unassembled WGS sequence"/>
</dbReference>
<feature type="chain" id="PRO_5032528611" description="Ig-like domain-containing protein" evidence="1">
    <location>
        <begin position="21"/>
        <end position="169"/>
    </location>
</feature>
<feature type="signal peptide" evidence="1">
    <location>
        <begin position="1"/>
        <end position="20"/>
    </location>
</feature>
<gene>
    <name evidence="2" type="ORF">HNR00_003581</name>
</gene>
<keyword evidence="1" id="KW-0732">Signal</keyword>
<evidence type="ECO:0000313" key="3">
    <source>
        <dbReference type="Proteomes" id="UP000583454"/>
    </source>
</evidence>
<name>A0A840ZNW6_9HYPH</name>
<organism evidence="2 3">
    <name type="scientific">Methylorubrum rhodinum</name>
    <dbReference type="NCBI Taxonomy" id="29428"/>
    <lineage>
        <taxon>Bacteria</taxon>
        <taxon>Pseudomonadati</taxon>
        <taxon>Pseudomonadota</taxon>
        <taxon>Alphaproteobacteria</taxon>
        <taxon>Hyphomicrobiales</taxon>
        <taxon>Methylobacteriaceae</taxon>
        <taxon>Methylorubrum</taxon>
    </lineage>
</organism>
<evidence type="ECO:0000313" key="2">
    <source>
        <dbReference type="EMBL" id="MBB5758854.1"/>
    </source>
</evidence>
<evidence type="ECO:0008006" key="4">
    <source>
        <dbReference type="Google" id="ProtNLM"/>
    </source>
</evidence>
<dbReference type="AlphaFoldDB" id="A0A840ZNW6"/>
<dbReference type="RefSeq" id="WP_183571657.1">
    <property type="nucleotide sequence ID" value="NZ_JACHOP010000017.1"/>
</dbReference>
<keyword evidence="3" id="KW-1185">Reference proteome</keyword>
<reference evidence="2 3" key="1">
    <citation type="submission" date="2020-08" db="EMBL/GenBank/DDBJ databases">
        <title>Genomic Encyclopedia of Type Strains, Phase IV (KMG-IV): sequencing the most valuable type-strain genomes for metagenomic binning, comparative biology and taxonomic classification.</title>
        <authorList>
            <person name="Goeker M."/>
        </authorList>
    </citation>
    <scope>NUCLEOTIDE SEQUENCE [LARGE SCALE GENOMIC DNA]</scope>
    <source>
        <strain evidence="2 3">DSM 2163</strain>
    </source>
</reference>
<accession>A0A840ZNW6</accession>
<comment type="caution">
    <text evidence="2">The sequence shown here is derived from an EMBL/GenBank/DDBJ whole genome shotgun (WGS) entry which is preliminary data.</text>
</comment>
<protein>
    <recommendedName>
        <fullName evidence="4">Ig-like domain-containing protein</fullName>
    </recommendedName>
</protein>
<proteinExistence type="predicted"/>